<reference evidence="1 2" key="1">
    <citation type="journal article" date="2023" name="Hortic Res">
        <title>Pangenome of water caltrop reveals structural variations and asymmetric subgenome divergence after allopolyploidization.</title>
        <authorList>
            <person name="Zhang X."/>
            <person name="Chen Y."/>
            <person name="Wang L."/>
            <person name="Yuan Y."/>
            <person name="Fang M."/>
            <person name="Shi L."/>
            <person name="Lu R."/>
            <person name="Comes H.P."/>
            <person name="Ma Y."/>
            <person name="Chen Y."/>
            <person name="Huang G."/>
            <person name="Zhou Y."/>
            <person name="Zheng Z."/>
            <person name="Qiu Y."/>
        </authorList>
    </citation>
    <scope>NUCLEOTIDE SEQUENCE [LARGE SCALE GENOMIC DNA]</scope>
    <source>
        <tissue evidence="1">Roots</tissue>
    </source>
</reference>
<organism evidence="1 2">
    <name type="scientific">Trapa incisa</name>
    <dbReference type="NCBI Taxonomy" id="236973"/>
    <lineage>
        <taxon>Eukaryota</taxon>
        <taxon>Viridiplantae</taxon>
        <taxon>Streptophyta</taxon>
        <taxon>Embryophyta</taxon>
        <taxon>Tracheophyta</taxon>
        <taxon>Spermatophyta</taxon>
        <taxon>Magnoliopsida</taxon>
        <taxon>eudicotyledons</taxon>
        <taxon>Gunneridae</taxon>
        <taxon>Pentapetalae</taxon>
        <taxon>rosids</taxon>
        <taxon>malvids</taxon>
        <taxon>Myrtales</taxon>
        <taxon>Lythraceae</taxon>
        <taxon>Trapa</taxon>
    </lineage>
</organism>
<dbReference type="Gene3D" id="2.60.120.10">
    <property type="entry name" value="Jelly Rolls"/>
    <property type="match status" value="1"/>
</dbReference>
<proteinExistence type="predicted"/>
<accession>A0AAN7JFM1</accession>
<evidence type="ECO:0000313" key="1">
    <source>
        <dbReference type="EMBL" id="KAK4741639.1"/>
    </source>
</evidence>
<comment type="caution">
    <text evidence="1">The sequence shown here is derived from an EMBL/GenBank/DDBJ whole genome shotgun (WGS) entry which is preliminary data.</text>
</comment>
<protein>
    <submittedName>
        <fullName evidence="1">Uncharacterized protein</fullName>
    </submittedName>
</protein>
<evidence type="ECO:0000313" key="2">
    <source>
        <dbReference type="Proteomes" id="UP001345219"/>
    </source>
</evidence>
<dbReference type="Proteomes" id="UP001345219">
    <property type="component" value="Chromosome 19"/>
</dbReference>
<dbReference type="AlphaFoldDB" id="A0AAN7JFM1"/>
<name>A0AAN7JFM1_9MYRT</name>
<dbReference type="PANTHER" id="PTHR31238">
    <property type="entry name" value="GERMIN-LIKE PROTEIN SUBFAMILY 3 MEMBER 3"/>
    <property type="match status" value="1"/>
</dbReference>
<sequence>MIIIFYACNGVVSSTLCTYRLRVDIFVDGKFCKDPDKVTADHLLVLGINILGNVSNPLGSMVTAADVQRICGLNTFGIYLA</sequence>
<dbReference type="InterPro" id="IPR014710">
    <property type="entry name" value="RmlC-like_jellyroll"/>
</dbReference>
<gene>
    <name evidence="1" type="ORF">SAY87_025227</name>
</gene>
<dbReference type="EMBL" id="JAXIOK010000024">
    <property type="protein sequence ID" value="KAK4741639.1"/>
    <property type="molecule type" value="Genomic_DNA"/>
</dbReference>
<keyword evidence="2" id="KW-1185">Reference proteome</keyword>